<dbReference type="Proteomes" id="UP001283361">
    <property type="component" value="Unassembled WGS sequence"/>
</dbReference>
<gene>
    <name evidence="2" type="ORF">RRG08_053235</name>
</gene>
<comment type="caution">
    <text evidence="2">The sequence shown here is derived from an EMBL/GenBank/DDBJ whole genome shotgun (WGS) entry which is preliminary data.</text>
</comment>
<evidence type="ECO:0000313" key="3">
    <source>
        <dbReference type="Proteomes" id="UP001283361"/>
    </source>
</evidence>
<reference evidence="2" key="1">
    <citation type="journal article" date="2023" name="G3 (Bethesda)">
        <title>A reference genome for the long-term kleptoplast-retaining sea slug Elysia crispata morphotype clarki.</title>
        <authorList>
            <person name="Eastman K.E."/>
            <person name="Pendleton A.L."/>
            <person name="Shaikh M.A."/>
            <person name="Suttiyut T."/>
            <person name="Ogas R."/>
            <person name="Tomko P."/>
            <person name="Gavelis G."/>
            <person name="Widhalm J.R."/>
            <person name="Wisecaver J.H."/>
        </authorList>
    </citation>
    <scope>NUCLEOTIDE SEQUENCE</scope>
    <source>
        <strain evidence="2">ECLA1</strain>
    </source>
</reference>
<evidence type="ECO:0000313" key="2">
    <source>
        <dbReference type="EMBL" id="KAK3790911.1"/>
    </source>
</evidence>
<accession>A0AAE1APJ3</accession>
<dbReference type="EMBL" id="JAWDGP010001500">
    <property type="protein sequence ID" value="KAK3790911.1"/>
    <property type="molecule type" value="Genomic_DNA"/>
</dbReference>
<organism evidence="2 3">
    <name type="scientific">Elysia crispata</name>
    <name type="common">lettuce slug</name>
    <dbReference type="NCBI Taxonomy" id="231223"/>
    <lineage>
        <taxon>Eukaryota</taxon>
        <taxon>Metazoa</taxon>
        <taxon>Spiralia</taxon>
        <taxon>Lophotrochozoa</taxon>
        <taxon>Mollusca</taxon>
        <taxon>Gastropoda</taxon>
        <taxon>Heterobranchia</taxon>
        <taxon>Euthyneura</taxon>
        <taxon>Panpulmonata</taxon>
        <taxon>Sacoglossa</taxon>
        <taxon>Placobranchoidea</taxon>
        <taxon>Plakobranchidae</taxon>
        <taxon>Elysia</taxon>
    </lineage>
</organism>
<name>A0AAE1APJ3_9GAST</name>
<proteinExistence type="predicted"/>
<protein>
    <submittedName>
        <fullName evidence="2">Uncharacterized protein</fullName>
    </submittedName>
</protein>
<dbReference type="AlphaFoldDB" id="A0AAE1APJ3"/>
<sequence length="357" mass="39621">MILVFQLLEEELITIKSNYSSHQDLGRKLLSSCLAPRKTHQNTRLIRHGKIFRGPPRNSRVGQGWSGLDRASVEFHEVAELDELPENTRLSLRLTSTKGDNNGDSSPALNYRVASLGSEAEVLVFVTEGGYSQLGLSSDIYPGLTMTTGLLCFLAVGFICGPALSKLRLSRIGRFVYRGHKVLVSKIDDDDDDDDDDDEVDRKQDSCTRANTRMFTTYQLECPPRKQMGSSPICQGTSPRQLHRPTFSRSDVYHLPSPEIWFCQKAHQPTYAYMHTSTFFLASNMQGHSTRVSKRPFGNCGDKTNISSRERRLHGSCSSPTFLGNILLPPSPPSQSTSWLGEPPGSNPLTPQCAGLV</sequence>
<evidence type="ECO:0000256" key="1">
    <source>
        <dbReference type="SAM" id="MobiDB-lite"/>
    </source>
</evidence>
<feature type="region of interest" description="Disordered" evidence="1">
    <location>
        <begin position="332"/>
        <end position="357"/>
    </location>
</feature>
<feature type="region of interest" description="Disordered" evidence="1">
    <location>
        <begin position="291"/>
        <end position="314"/>
    </location>
</feature>
<keyword evidence="3" id="KW-1185">Reference proteome</keyword>